<keyword evidence="2" id="KW-0238">DNA-binding</keyword>
<keyword evidence="1" id="KW-0805">Transcription regulation</keyword>
<feature type="domain" description="HTH asnC-type" evidence="4">
    <location>
        <begin position="2"/>
        <end position="63"/>
    </location>
</feature>
<gene>
    <name evidence="5" type="ORF">DDE23_06800</name>
</gene>
<keyword evidence="3" id="KW-0804">Transcription</keyword>
<dbReference type="GO" id="GO:0006355">
    <property type="term" value="P:regulation of DNA-templated transcription"/>
    <property type="evidence" value="ECO:0007669"/>
    <property type="project" value="UniProtKB-ARBA"/>
</dbReference>
<dbReference type="GO" id="GO:0005829">
    <property type="term" value="C:cytosol"/>
    <property type="evidence" value="ECO:0007669"/>
    <property type="project" value="TreeGrafter"/>
</dbReference>
<evidence type="ECO:0000256" key="2">
    <source>
        <dbReference type="ARBA" id="ARBA00023125"/>
    </source>
</evidence>
<dbReference type="SMART" id="SM00344">
    <property type="entry name" value="HTH_ASNC"/>
    <property type="match status" value="1"/>
</dbReference>
<dbReference type="RefSeq" id="WP_107750303.1">
    <property type="nucleotide sequence ID" value="NZ_QBKF01000002.1"/>
</dbReference>
<dbReference type="Pfam" id="PF13412">
    <property type="entry name" value="HTH_24"/>
    <property type="match status" value="1"/>
</dbReference>
<dbReference type="InterPro" id="IPR036390">
    <property type="entry name" value="WH_DNA-bd_sf"/>
</dbReference>
<keyword evidence="6" id="KW-1185">Reference proteome</keyword>
<dbReference type="Gene3D" id="3.30.70.920">
    <property type="match status" value="1"/>
</dbReference>
<dbReference type="PRINTS" id="PR00033">
    <property type="entry name" value="HTHASNC"/>
</dbReference>
<dbReference type="PROSITE" id="PS50956">
    <property type="entry name" value="HTH_ASNC_2"/>
    <property type="match status" value="1"/>
</dbReference>
<sequence>MLEEIDWKLLDLLQADARLSNQEMAERVGLSTSSCWRRVKALEEAGVIRAYRAEVDAAKAGLGFHALIHITLARHSREVVERFTAEVMRHDEVLDCFSTTGAMDYHLRVLCADLAAFNAFMEQGLFRIEGIAQVQTHLVLRPIKMRRVLPRP</sequence>
<accession>A0A2T7UVF6</accession>
<dbReference type="Proteomes" id="UP000244810">
    <property type="component" value="Unassembled WGS sequence"/>
</dbReference>
<comment type="caution">
    <text evidence="5">The sequence shown here is derived from an EMBL/GenBank/DDBJ whole genome shotgun (WGS) entry which is preliminary data.</text>
</comment>
<dbReference type="SUPFAM" id="SSF54909">
    <property type="entry name" value="Dimeric alpha+beta barrel"/>
    <property type="match status" value="1"/>
</dbReference>
<dbReference type="EMBL" id="QDDR01000002">
    <property type="protein sequence ID" value="PVE48753.1"/>
    <property type="molecule type" value="Genomic_DNA"/>
</dbReference>
<evidence type="ECO:0000259" key="4">
    <source>
        <dbReference type="PROSITE" id="PS50956"/>
    </source>
</evidence>
<dbReference type="InterPro" id="IPR011008">
    <property type="entry name" value="Dimeric_a/b-barrel"/>
</dbReference>
<dbReference type="Gene3D" id="1.10.10.10">
    <property type="entry name" value="Winged helix-like DNA-binding domain superfamily/Winged helix DNA-binding domain"/>
    <property type="match status" value="1"/>
</dbReference>
<dbReference type="GO" id="GO:0043200">
    <property type="term" value="P:response to amino acid"/>
    <property type="evidence" value="ECO:0007669"/>
    <property type="project" value="TreeGrafter"/>
</dbReference>
<dbReference type="GO" id="GO:0043565">
    <property type="term" value="F:sequence-specific DNA binding"/>
    <property type="evidence" value="ECO:0007669"/>
    <property type="project" value="InterPro"/>
</dbReference>
<dbReference type="SUPFAM" id="SSF46785">
    <property type="entry name" value="Winged helix' DNA-binding domain"/>
    <property type="match status" value="1"/>
</dbReference>
<name>A0A2T7UVF6_9RHOB</name>
<dbReference type="Pfam" id="PF01037">
    <property type="entry name" value="AsnC_trans_reg"/>
    <property type="match status" value="1"/>
</dbReference>
<dbReference type="InterPro" id="IPR000485">
    <property type="entry name" value="AsnC-type_HTH_dom"/>
</dbReference>
<organism evidence="5 6">
    <name type="scientific">Pararhodobacter aggregans</name>
    <dbReference type="NCBI Taxonomy" id="404875"/>
    <lineage>
        <taxon>Bacteria</taxon>
        <taxon>Pseudomonadati</taxon>
        <taxon>Pseudomonadota</taxon>
        <taxon>Alphaproteobacteria</taxon>
        <taxon>Rhodobacterales</taxon>
        <taxon>Paracoccaceae</taxon>
        <taxon>Pararhodobacter</taxon>
    </lineage>
</organism>
<proteinExistence type="predicted"/>
<dbReference type="PANTHER" id="PTHR30154:SF34">
    <property type="entry name" value="TRANSCRIPTIONAL REGULATOR AZLB"/>
    <property type="match status" value="1"/>
</dbReference>
<dbReference type="InterPro" id="IPR019885">
    <property type="entry name" value="Tscrpt_reg_HTH_AsnC-type_CS"/>
</dbReference>
<evidence type="ECO:0000256" key="3">
    <source>
        <dbReference type="ARBA" id="ARBA00023163"/>
    </source>
</evidence>
<evidence type="ECO:0000256" key="1">
    <source>
        <dbReference type="ARBA" id="ARBA00023015"/>
    </source>
</evidence>
<evidence type="ECO:0000313" key="5">
    <source>
        <dbReference type="EMBL" id="PVE48753.1"/>
    </source>
</evidence>
<dbReference type="InterPro" id="IPR019887">
    <property type="entry name" value="Tscrpt_reg_AsnC/Lrp_C"/>
</dbReference>
<dbReference type="InterPro" id="IPR019888">
    <property type="entry name" value="Tscrpt_reg_AsnC-like"/>
</dbReference>
<protein>
    <submittedName>
        <fullName evidence="5">AsnC family transcriptional regulator</fullName>
    </submittedName>
</protein>
<dbReference type="PROSITE" id="PS00519">
    <property type="entry name" value="HTH_ASNC_1"/>
    <property type="match status" value="1"/>
</dbReference>
<dbReference type="FunFam" id="1.10.10.10:FF:000186">
    <property type="entry name" value="AsnC family transcriptional regulator"/>
    <property type="match status" value="1"/>
</dbReference>
<dbReference type="CDD" id="cd00090">
    <property type="entry name" value="HTH_ARSR"/>
    <property type="match status" value="1"/>
</dbReference>
<dbReference type="AlphaFoldDB" id="A0A2T7UVF6"/>
<evidence type="ECO:0000313" key="6">
    <source>
        <dbReference type="Proteomes" id="UP000244810"/>
    </source>
</evidence>
<dbReference type="InterPro" id="IPR011991">
    <property type="entry name" value="ArsR-like_HTH"/>
</dbReference>
<dbReference type="InterPro" id="IPR036388">
    <property type="entry name" value="WH-like_DNA-bd_sf"/>
</dbReference>
<dbReference type="OrthoDB" id="9802341at2"/>
<reference evidence="5 6" key="1">
    <citation type="journal article" date="2011" name="Syst. Appl. Microbiol.">
        <title>Defluviimonas denitrificans gen. nov., sp. nov., and Pararhodobacter aggregans gen. nov., sp. nov., non-phototrophic Rhodobacteraceae from the biofilter of a marine aquaculture.</title>
        <authorList>
            <person name="Foesel B.U."/>
            <person name="Drake H.L."/>
            <person name="Schramm A."/>
        </authorList>
    </citation>
    <scope>NUCLEOTIDE SEQUENCE [LARGE SCALE GENOMIC DNA]</scope>
    <source>
        <strain evidence="5 6">D1-19</strain>
    </source>
</reference>
<dbReference type="PANTHER" id="PTHR30154">
    <property type="entry name" value="LEUCINE-RESPONSIVE REGULATORY PROTEIN"/>
    <property type="match status" value="1"/>
</dbReference>